<evidence type="ECO:0000313" key="4">
    <source>
        <dbReference type="Proteomes" id="UP000682733"/>
    </source>
</evidence>
<protein>
    <submittedName>
        <fullName evidence="3">Uncharacterized protein</fullName>
    </submittedName>
</protein>
<feature type="region of interest" description="Disordered" evidence="1">
    <location>
        <begin position="571"/>
        <end position="645"/>
    </location>
</feature>
<feature type="compositionally biased region" description="Polar residues" evidence="1">
    <location>
        <begin position="571"/>
        <end position="581"/>
    </location>
</feature>
<comment type="caution">
    <text evidence="3">The sequence shown here is derived from an EMBL/GenBank/DDBJ whole genome shotgun (WGS) entry which is preliminary data.</text>
</comment>
<feature type="region of interest" description="Disordered" evidence="1">
    <location>
        <begin position="710"/>
        <end position="758"/>
    </location>
</feature>
<proteinExistence type="predicted"/>
<accession>A0A8S2NIA9</accession>
<feature type="compositionally biased region" description="Polar residues" evidence="1">
    <location>
        <begin position="479"/>
        <end position="490"/>
    </location>
</feature>
<feature type="compositionally biased region" description="Low complexity" evidence="1">
    <location>
        <begin position="582"/>
        <end position="645"/>
    </location>
</feature>
<dbReference type="AlphaFoldDB" id="A0A8S2NIA9"/>
<organism evidence="3 4">
    <name type="scientific">Didymodactylos carnosus</name>
    <dbReference type="NCBI Taxonomy" id="1234261"/>
    <lineage>
        <taxon>Eukaryota</taxon>
        <taxon>Metazoa</taxon>
        <taxon>Spiralia</taxon>
        <taxon>Gnathifera</taxon>
        <taxon>Rotifera</taxon>
        <taxon>Eurotatoria</taxon>
        <taxon>Bdelloidea</taxon>
        <taxon>Philodinida</taxon>
        <taxon>Philodinidae</taxon>
        <taxon>Didymodactylos</taxon>
    </lineage>
</organism>
<feature type="region of interest" description="Disordered" evidence="1">
    <location>
        <begin position="450"/>
        <end position="518"/>
    </location>
</feature>
<gene>
    <name evidence="2" type="ORF">OVA965_LOCUS23581</name>
    <name evidence="3" type="ORF">TMI583_LOCUS24299</name>
</gene>
<evidence type="ECO:0000313" key="2">
    <source>
        <dbReference type="EMBL" id="CAF1192613.1"/>
    </source>
</evidence>
<reference evidence="3" key="1">
    <citation type="submission" date="2021-02" db="EMBL/GenBank/DDBJ databases">
        <authorList>
            <person name="Nowell W R."/>
        </authorList>
    </citation>
    <scope>NUCLEOTIDE SEQUENCE</scope>
</reference>
<evidence type="ECO:0000313" key="3">
    <source>
        <dbReference type="EMBL" id="CAF4002867.1"/>
    </source>
</evidence>
<evidence type="ECO:0000256" key="1">
    <source>
        <dbReference type="SAM" id="MobiDB-lite"/>
    </source>
</evidence>
<feature type="compositionally biased region" description="Low complexity" evidence="1">
    <location>
        <begin position="286"/>
        <end position="302"/>
    </location>
</feature>
<feature type="compositionally biased region" description="Low complexity" evidence="1">
    <location>
        <begin position="663"/>
        <end position="681"/>
    </location>
</feature>
<feature type="region of interest" description="Disordered" evidence="1">
    <location>
        <begin position="280"/>
        <end position="302"/>
    </location>
</feature>
<dbReference type="EMBL" id="CAJOBA010035345">
    <property type="protein sequence ID" value="CAF4002867.1"/>
    <property type="molecule type" value="Genomic_DNA"/>
</dbReference>
<dbReference type="Proteomes" id="UP000677228">
    <property type="component" value="Unassembled WGS sequence"/>
</dbReference>
<sequence length="758" mass="85908">MVAAFFDLEYSTNPITDLNVTQLTSLPSSPISSQSISPTSTLANIYIPTGIPIITTAQQNIPTLILSIPQPHFADNSSPSQQVESPVNATSTSPAIVTSVTSLPDKPLFASSTSIPTTTIFTATTTTAAITATNSSQTLQPWPTSNTPITTQPTISQAFTTVYHTSSQALIPTKSSNDPNHELLPPRTRLSLSNSLCIQPDDHSYSNKDQPISTTINTSTIPLTSENDIDIGSVNVKNCQTDYINPSEYRPFEWLHRVPHLHDPIPYYQMSIIEKSIINPSTEKPSSNTSTQTDLTTTITNPIKKPPLPNDVILKREINRQIRFRNHNAILETHTTRSSLPSSLTHFPTPTIGADNIDFIKKWNDICLSSGKQLLQLTIKYVTENIDNIEQKIENLTHLIEENDDPKIIEKLPQLYAEEEKKLATFIANSWSKQIRHIITPTTVYRRQSIPHTPDQQTQQHTTLSSLPSLDTDLQSSSVPSFTLVNTTEQYPHRSTRSKFQPYSNHSTRSSRSPTIRQLYPNKYTNTDSTFYNHSQQQRTEPQITNDLSSFSNYHFKIPLMDMEFTPQFYNSISGRPQSQHPEYLSSSEPSPSPYSIDKNLNSNTTNYSRNNYSVNNYSRRSTRRYNNNPHRNSPSPIPSSSYYSNERTVSFLDTSRQEEQYNNNTINNNNNNNNNNNYYNPKRTITYHNRNFQQQQPPVTIIDNYIEQTHRPSSNDPQHQYNTRSSTRPPQPATTAPLPIHQSKNPSEHYPRTKFRH</sequence>
<dbReference type="EMBL" id="CAJNOK010013817">
    <property type="protein sequence ID" value="CAF1192613.1"/>
    <property type="molecule type" value="Genomic_DNA"/>
</dbReference>
<feature type="region of interest" description="Disordered" evidence="1">
    <location>
        <begin position="663"/>
        <end position="683"/>
    </location>
</feature>
<name>A0A8S2NIA9_9BILA</name>
<feature type="compositionally biased region" description="Polar residues" evidence="1">
    <location>
        <begin position="498"/>
        <end position="516"/>
    </location>
</feature>
<feature type="compositionally biased region" description="Low complexity" evidence="1">
    <location>
        <begin position="451"/>
        <end position="478"/>
    </location>
</feature>
<feature type="compositionally biased region" description="Polar residues" evidence="1">
    <location>
        <begin position="712"/>
        <end position="729"/>
    </location>
</feature>
<dbReference type="Proteomes" id="UP000682733">
    <property type="component" value="Unassembled WGS sequence"/>
</dbReference>